<gene>
    <name evidence="1" type="ORF">EZ216_04340</name>
</gene>
<comment type="caution">
    <text evidence="1">The sequence shown here is derived from an EMBL/GenBank/DDBJ whole genome shotgun (WGS) entry which is preliminary data.</text>
</comment>
<sequence>MTASNVFLFGAAAPGSAEGRVRGIAAQQVPKVREAALALREQVVSWDFAGLESVLLSHLNGLAGLRFDLLVSPGLRAGPLERDQAAFRGQVAAVSDCTEATWRALRRTLELGKGARGEAEALAAEFAMESRSLLRRVAEESRTAGALQATLQARAHQAATEAARKALHDMAARNGGVFGLLDRLQRLCDAARPLQASAYELAEAHTELLGTMRKLAARLKGGLLERLRALVTGEMGSPADELRQAQQARSELQSGLSEAISEVQRVQSCSQDLLVWLKAVEHEAQSVIPAEAGIRGFHEPGRHGFPPSRE</sequence>
<evidence type="ECO:0000313" key="2">
    <source>
        <dbReference type="Proteomes" id="UP000297839"/>
    </source>
</evidence>
<reference evidence="1 2" key="1">
    <citation type="submission" date="2019-03" db="EMBL/GenBank/DDBJ databases">
        <title>Ramlibacter sp. 18x22-1, whole genome shotgun sequence.</title>
        <authorList>
            <person name="Zhang X."/>
            <person name="Feng G."/>
            <person name="Zhu H."/>
        </authorList>
    </citation>
    <scope>NUCLEOTIDE SEQUENCE [LARGE SCALE GENOMIC DNA]</scope>
    <source>
        <strain evidence="1 2">18x22-1</strain>
    </source>
</reference>
<dbReference type="AlphaFoldDB" id="A0A4Z0CAM2"/>
<evidence type="ECO:0000313" key="1">
    <source>
        <dbReference type="EMBL" id="TFZ08391.1"/>
    </source>
</evidence>
<dbReference type="EMBL" id="SMLK01000001">
    <property type="protein sequence ID" value="TFZ08391.1"/>
    <property type="molecule type" value="Genomic_DNA"/>
</dbReference>
<name>A0A4Z0CAM2_9BURK</name>
<organism evidence="1 2">
    <name type="scientific">Ramlibacter humi</name>
    <dbReference type="NCBI Taxonomy" id="2530451"/>
    <lineage>
        <taxon>Bacteria</taxon>
        <taxon>Pseudomonadati</taxon>
        <taxon>Pseudomonadota</taxon>
        <taxon>Betaproteobacteria</taxon>
        <taxon>Burkholderiales</taxon>
        <taxon>Comamonadaceae</taxon>
        <taxon>Ramlibacter</taxon>
    </lineage>
</organism>
<protein>
    <submittedName>
        <fullName evidence="1">Uncharacterized protein</fullName>
    </submittedName>
</protein>
<proteinExistence type="predicted"/>
<dbReference type="RefSeq" id="WP_135248327.1">
    <property type="nucleotide sequence ID" value="NZ_SMLK01000001.1"/>
</dbReference>
<dbReference type="Proteomes" id="UP000297839">
    <property type="component" value="Unassembled WGS sequence"/>
</dbReference>
<accession>A0A4Z0CAM2</accession>
<dbReference type="OrthoDB" id="9856259at2"/>
<keyword evidence="2" id="KW-1185">Reference proteome</keyword>